<protein>
    <submittedName>
        <fullName evidence="1">Uncharacterized protein</fullName>
    </submittedName>
</protein>
<keyword evidence="2" id="KW-1185">Reference proteome</keyword>
<name>A0AAD7SA86_9TELE</name>
<dbReference type="AlphaFoldDB" id="A0AAD7SA86"/>
<reference evidence="1" key="1">
    <citation type="journal article" date="2023" name="Science">
        <title>Genome structures resolve the early diversification of teleost fishes.</title>
        <authorList>
            <person name="Parey E."/>
            <person name="Louis A."/>
            <person name="Montfort J."/>
            <person name="Bouchez O."/>
            <person name="Roques C."/>
            <person name="Iampietro C."/>
            <person name="Lluch J."/>
            <person name="Castinel A."/>
            <person name="Donnadieu C."/>
            <person name="Desvignes T."/>
            <person name="Floi Bucao C."/>
            <person name="Jouanno E."/>
            <person name="Wen M."/>
            <person name="Mejri S."/>
            <person name="Dirks R."/>
            <person name="Jansen H."/>
            <person name="Henkel C."/>
            <person name="Chen W.J."/>
            <person name="Zahm M."/>
            <person name="Cabau C."/>
            <person name="Klopp C."/>
            <person name="Thompson A.W."/>
            <person name="Robinson-Rechavi M."/>
            <person name="Braasch I."/>
            <person name="Lecointre G."/>
            <person name="Bobe J."/>
            <person name="Postlethwait J.H."/>
            <person name="Berthelot C."/>
            <person name="Roest Crollius H."/>
            <person name="Guiguen Y."/>
        </authorList>
    </citation>
    <scope>NUCLEOTIDE SEQUENCE</scope>
    <source>
        <strain evidence="1">NC1722</strain>
    </source>
</reference>
<evidence type="ECO:0000313" key="1">
    <source>
        <dbReference type="EMBL" id="KAJ8398854.1"/>
    </source>
</evidence>
<organism evidence="1 2">
    <name type="scientific">Aldrovandia affinis</name>
    <dbReference type="NCBI Taxonomy" id="143900"/>
    <lineage>
        <taxon>Eukaryota</taxon>
        <taxon>Metazoa</taxon>
        <taxon>Chordata</taxon>
        <taxon>Craniata</taxon>
        <taxon>Vertebrata</taxon>
        <taxon>Euteleostomi</taxon>
        <taxon>Actinopterygii</taxon>
        <taxon>Neopterygii</taxon>
        <taxon>Teleostei</taxon>
        <taxon>Notacanthiformes</taxon>
        <taxon>Halosauridae</taxon>
        <taxon>Aldrovandia</taxon>
    </lineage>
</organism>
<proteinExistence type="predicted"/>
<accession>A0AAD7SA86</accession>
<dbReference type="Proteomes" id="UP001221898">
    <property type="component" value="Unassembled WGS sequence"/>
</dbReference>
<evidence type="ECO:0000313" key="2">
    <source>
        <dbReference type="Proteomes" id="UP001221898"/>
    </source>
</evidence>
<dbReference type="EMBL" id="JAINUG010000087">
    <property type="protein sequence ID" value="KAJ8398854.1"/>
    <property type="molecule type" value="Genomic_DNA"/>
</dbReference>
<gene>
    <name evidence="1" type="ORF">AAFF_G00417620</name>
</gene>
<comment type="caution">
    <text evidence="1">The sequence shown here is derived from an EMBL/GenBank/DDBJ whole genome shotgun (WGS) entry which is preliminary data.</text>
</comment>
<sequence length="71" mass="7908">MLSVAQVDEGVRSLRFPVLRPACVAEHVSVCFSMSPRTPHHTLEPIALSALRQHHPNKPDFIHPFINDGSL</sequence>